<feature type="region of interest" description="Disordered" evidence="5">
    <location>
        <begin position="1"/>
        <end position="20"/>
    </location>
</feature>
<dbReference type="Proteomes" id="UP000235081">
    <property type="component" value="Unassembled WGS sequence"/>
</dbReference>
<dbReference type="GO" id="GO:0016020">
    <property type="term" value="C:membrane"/>
    <property type="evidence" value="ECO:0007669"/>
    <property type="project" value="InterPro"/>
</dbReference>
<dbReference type="Gene3D" id="3.30.450.40">
    <property type="match status" value="5"/>
</dbReference>
<accession>A0A2N6LJU8</accession>
<evidence type="ECO:0000256" key="1">
    <source>
        <dbReference type="ARBA" id="ARBA00023224"/>
    </source>
</evidence>
<gene>
    <name evidence="9" type="ORF">CEN46_06895</name>
</gene>
<dbReference type="SUPFAM" id="SSF55781">
    <property type="entry name" value="GAF domain-like"/>
    <property type="match status" value="5"/>
</dbReference>
<evidence type="ECO:0000313" key="10">
    <source>
        <dbReference type="Proteomes" id="UP000235081"/>
    </source>
</evidence>
<reference evidence="9 10" key="1">
    <citation type="submission" date="2017-07" db="EMBL/GenBank/DDBJ databases">
        <title>Genomes of Fischerella (Mastigocladus) sp. strains.</title>
        <authorList>
            <person name="Miller S.R."/>
        </authorList>
    </citation>
    <scope>NUCLEOTIDE SEQUENCE [LARGE SCALE GENOMIC DNA]</scope>
    <source>
        <strain evidence="9 10">CCMEE 5318</strain>
    </source>
</reference>
<dbReference type="Pfam" id="PF01590">
    <property type="entry name" value="GAF"/>
    <property type="match status" value="5"/>
</dbReference>
<evidence type="ECO:0000256" key="4">
    <source>
        <dbReference type="SAM" id="Coils"/>
    </source>
</evidence>
<dbReference type="PRINTS" id="PR00260">
    <property type="entry name" value="CHEMTRNSDUCR"/>
</dbReference>
<organism evidence="9 10">
    <name type="scientific">Fischerella thermalis CCMEE 5318</name>
    <dbReference type="NCBI Taxonomy" id="2019666"/>
    <lineage>
        <taxon>Bacteria</taxon>
        <taxon>Bacillati</taxon>
        <taxon>Cyanobacteriota</taxon>
        <taxon>Cyanophyceae</taxon>
        <taxon>Nostocales</taxon>
        <taxon>Hapalosiphonaceae</taxon>
        <taxon>Fischerella</taxon>
    </lineage>
</organism>
<dbReference type="GO" id="GO:0004888">
    <property type="term" value="F:transmembrane signaling receptor activity"/>
    <property type="evidence" value="ECO:0007669"/>
    <property type="project" value="InterPro"/>
</dbReference>
<dbReference type="InterPro" id="IPR004089">
    <property type="entry name" value="MCPsignal_dom"/>
</dbReference>
<dbReference type="PROSITE" id="PS50885">
    <property type="entry name" value="HAMP"/>
    <property type="match status" value="1"/>
</dbReference>
<dbReference type="PANTHER" id="PTHR32089:SF114">
    <property type="entry name" value="METHYL-ACCEPTING CHEMOTAXIS PROTEIN MCPB"/>
    <property type="match status" value="1"/>
</dbReference>
<feature type="domain" description="Phytochrome chromophore attachment site" evidence="6">
    <location>
        <begin position="613"/>
        <end position="747"/>
    </location>
</feature>
<feature type="domain" description="Methyl-accepting transducer" evidence="7">
    <location>
        <begin position="1018"/>
        <end position="1254"/>
    </location>
</feature>
<feature type="domain" description="Phytochrome chromophore attachment site" evidence="6">
    <location>
        <begin position="96"/>
        <end position="232"/>
    </location>
</feature>
<sequence>MRQLMKNNTQDNQEITDHPENLTLDVNSLDAYQIDDVNQNATMQNLEQSESRFNPVIFGNSSFRSGNSSDVPAQSKDSMSLDWLFTIAKQMRQAKTIDTLLLATVTEVQQYLQADRVLLYQLQSQNQGVVLAESMVSGYTPTLKESLPLIAFGANKPEDYQQQPFIAISDTVNTSLTFYQCQLLQQFQVQASLSLPIFVRDKLFGLLVVQQCSRPRQWQENEITLLYQIVTELRLSLQSLIFRNEQQALARVSEKSRQKIDEENIFQTTTREVQKLLNVERVAIYKFHSDYSGHFVFESKALNLHSIVGKTWDDTYLIEHQGGRFRENKPYVVDDVAHITGSSHCYLEAFENFEIEACAIAPIFVGQELWGLLCAYQHSDSRHWLEDEIKLLTQFSSHLGVALQQIELLEEKRKTAKYQQSLPTLIQKINSASYIDRACETAVQEVRQLLDVERVAIYKFRPDYFGDFIFESESGGGPKLVGSAWEDTYLQEHRGGRFRNNEPYIINNVYTAGLTDCHLATLEYFGVKSCLVVAIKQGEQLWGLLSAFQHSSFKHWLEIDVNLLTGIALQLGRTLQEREYVSQLETQAIQMAKAAQVEHTVAQLIPKILQSQDLDTIFRITSQTVRQLLRCDRVAICRYKPDGSCDLVAESVIKGLDTWQQWYMGSIFPNTEDVYHHGESLVVNNIYTSGHPPDAIENLEAIEIKAYVITPIFQDNNLWGLLAVYQSSEARSWTEIEVKALRQICVQIGVAMRQIDYIEQLRTTSEQLVKTSEREKLIGKTIERIRYSLDLQKTFQTTAREIRNFMEVDRVALYKFDTKSGYRDGETIAEDVRPGYVSALAVKVTDNCFSTEMAEQYRKGRFCAIDDIYQAGLANCYIDILSQFQVRANLVVPLLKGEELWGLFCIHQCSAPRHWQETDIKFVQQIAAQLNIAIQQGEYIQQLQKQSLQLAEAAHREKTAKERLQQEVIVLLTAIRPALTGDLTVRAPVTDTEVGTIADAYNNTISSLRQIVTQMQSAASQVTQISQANGSAITRLATHAQEQFQALEQALERIGMMVSSTEAVKSNAYQVEAAVQQANQTVMAGDAAIDRTVDEMEDIRETVMETNQRLLRLSESSQKISRVVNLISSFTTQTQLLALNASIEATRAGEFGRGFGVVADEVRSLARQSANAATEIEELVQEIQLNTAEVSRAMEMGIQQVASGTTVVNEARHNLNAIMNATAQISELVTGITQATQEQTQQCQSLSQTMTKVAAIANKTSKDSVTISASFKELLATAQDLQSKSEQFKVS</sequence>
<dbReference type="PANTHER" id="PTHR32089">
    <property type="entry name" value="METHYL-ACCEPTING CHEMOTAXIS PROTEIN MCPB"/>
    <property type="match status" value="1"/>
</dbReference>
<dbReference type="PROSITE" id="PS50111">
    <property type="entry name" value="CHEMOTAXIS_TRANSDUC_2"/>
    <property type="match status" value="1"/>
</dbReference>
<dbReference type="GO" id="GO:0007165">
    <property type="term" value="P:signal transduction"/>
    <property type="evidence" value="ECO:0007669"/>
    <property type="project" value="UniProtKB-KW"/>
</dbReference>
<dbReference type="EMBL" id="NMQE01000187">
    <property type="protein sequence ID" value="PMB24863.1"/>
    <property type="molecule type" value="Genomic_DNA"/>
</dbReference>
<feature type="domain" description="Phytochrome chromophore attachment site" evidence="6">
    <location>
        <begin position="261"/>
        <end position="398"/>
    </location>
</feature>
<feature type="domain" description="Phytochrome chromophore attachment site" evidence="6">
    <location>
        <begin position="790"/>
        <end position="929"/>
    </location>
</feature>
<dbReference type="InterPro" id="IPR003660">
    <property type="entry name" value="HAMP_dom"/>
</dbReference>
<evidence type="ECO:0000259" key="7">
    <source>
        <dbReference type="PROSITE" id="PS50111"/>
    </source>
</evidence>
<proteinExistence type="inferred from homology"/>
<evidence type="ECO:0000313" key="9">
    <source>
        <dbReference type="EMBL" id="PMB24863.1"/>
    </source>
</evidence>
<dbReference type="CDD" id="cd11386">
    <property type="entry name" value="MCP_signal"/>
    <property type="match status" value="1"/>
</dbReference>
<dbReference type="PROSITE" id="PS50046">
    <property type="entry name" value="PHYTOCHROME_2"/>
    <property type="match status" value="5"/>
</dbReference>
<feature type="domain" description="Phytochrome chromophore attachment site" evidence="6">
    <location>
        <begin position="434"/>
        <end position="570"/>
    </location>
</feature>
<dbReference type="GO" id="GO:0006935">
    <property type="term" value="P:chemotaxis"/>
    <property type="evidence" value="ECO:0007669"/>
    <property type="project" value="InterPro"/>
</dbReference>
<evidence type="ECO:0000256" key="3">
    <source>
        <dbReference type="PROSITE-ProRule" id="PRU00284"/>
    </source>
</evidence>
<dbReference type="SMART" id="SM00065">
    <property type="entry name" value="GAF"/>
    <property type="match status" value="5"/>
</dbReference>
<dbReference type="SMART" id="SM00283">
    <property type="entry name" value="MA"/>
    <property type="match status" value="1"/>
</dbReference>
<comment type="similarity">
    <text evidence="2">Belongs to the methyl-accepting chemotaxis (MCP) protein family.</text>
</comment>
<keyword evidence="1 3" id="KW-0807">Transducer</keyword>
<feature type="coiled-coil region" evidence="4">
    <location>
        <begin position="1089"/>
        <end position="1116"/>
    </location>
</feature>
<evidence type="ECO:0000256" key="2">
    <source>
        <dbReference type="ARBA" id="ARBA00029447"/>
    </source>
</evidence>
<name>A0A2N6LJU8_9CYAN</name>
<dbReference type="InterPro" id="IPR029016">
    <property type="entry name" value="GAF-like_dom_sf"/>
</dbReference>
<keyword evidence="4" id="KW-0175">Coiled coil</keyword>
<evidence type="ECO:0000259" key="6">
    <source>
        <dbReference type="PROSITE" id="PS50046"/>
    </source>
</evidence>
<feature type="compositionally biased region" description="Polar residues" evidence="5">
    <location>
        <begin position="1"/>
        <end position="13"/>
    </location>
</feature>
<dbReference type="Gene3D" id="1.10.287.950">
    <property type="entry name" value="Methyl-accepting chemotaxis protein"/>
    <property type="match status" value="1"/>
</dbReference>
<comment type="caution">
    <text evidence="9">The sequence shown here is derived from an EMBL/GenBank/DDBJ whole genome shotgun (WGS) entry which is preliminary data.</text>
</comment>
<dbReference type="InterPro" id="IPR016132">
    <property type="entry name" value="Phyto_chromo_attachment"/>
</dbReference>
<dbReference type="InterPro" id="IPR003018">
    <property type="entry name" value="GAF"/>
</dbReference>
<dbReference type="InterPro" id="IPR004090">
    <property type="entry name" value="Chemotax_Me-accpt_rcpt"/>
</dbReference>
<dbReference type="Pfam" id="PF00015">
    <property type="entry name" value="MCPsignal"/>
    <property type="match status" value="1"/>
</dbReference>
<feature type="domain" description="HAMP" evidence="8">
    <location>
        <begin position="981"/>
        <end position="1013"/>
    </location>
</feature>
<dbReference type="SUPFAM" id="SSF58104">
    <property type="entry name" value="Methyl-accepting chemotaxis protein (MCP) signaling domain"/>
    <property type="match status" value="1"/>
</dbReference>
<protein>
    <submittedName>
        <fullName evidence="9">Chemotaxis protein</fullName>
    </submittedName>
</protein>
<evidence type="ECO:0000259" key="8">
    <source>
        <dbReference type="PROSITE" id="PS50885"/>
    </source>
</evidence>
<evidence type="ECO:0000256" key="5">
    <source>
        <dbReference type="SAM" id="MobiDB-lite"/>
    </source>
</evidence>